<feature type="transmembrane region" description="Helical" evidence="1">
    <location>
        <begin position="395"/>
        <end position="415"/>
    </location>
</feature>
<dbReference type="RefSeq" id="WP_273949887.1">
    <property type="nucleotide sequence ID" value="NZ_JAQSIP010000002.1"/>
</dbReference>
<keyword evidence="1" id="KW-0812">Transmembrane</keyword>
<evidence type="ECO:0000256" key="1">
    <source>
        <dbReference type="SAM" id="Phobius"/>
    </source>
</evidence>
<feature type="transmembrane region" description="Helical" evidence="1">
    <location>
        <begin position="12"/>
        <end position="35"/>
    </location>
</feature>
<accession>A0ABT5MW08</accession>
<gene>
    <name evidence="2" type="ORF">PSQ40_06635</name>
</gene>
<feature type="transmembrane region" description="Helical" evidence="1">
    <location>
        <begin position="367"/>
        <end position="389"/>
    </location>
</feature>
<feature type="transmembrane region" description="Helical" evidence="1">
    <location>
        <begin position="42"/>
        <end position="59"/>
    </location>
</feature>
<evidence type="ECO:0008006" key="4">
    <source>
        <dbReference type="Google" id="ProtNLM"/>
    </source>
</evidence>
<keyword evidence="3" id="KW-1185">Reference proteome</keyword>
<name>A0ABT5MW08_9BURK</name>
<protein>
    <recommendedName>
        <fullName evidence="4">Polysaccharide biosynthesis protein</fullName>
    </recommendedName>
</protein>
<organism evidence="2 3">
    <name type="scientific">Curvibacter cyanobacteriorum</name>
    <dbReference type="NCBI Taxonomy" id="3026422"/>
    <lineage>
        <taxon>Bacteria</taxon>
        <taxon>Pseudomonadati</taxon>
        <taxon>Pseudomonadota</taxon>
        <taxon>Betaproteobacteria</taxon>
        <taxon>Burkholderiales</taxon>
        <taxon>Comamonadaceae</taxon>
        <taxon>Curvibacter</taxon>
    </lineage>
</organism>
<keyword evidence="1" id="KW-0472">Membrane</keyword>
<dbReference type="Proteomes" id="UP001528673">
    <property type="component" value="Unassembled WGS sequence"/>
</dbReference>
<sequence>MIYPIKPEFVKLFASHLLGQLIVLCSSLILPMVLLKEWSSETYGLWVLASGAGIFFSYSDFGLSVALNTAVHAVGAQSRGAAVCFIRSVTTKVSNRVFYFFILILISYFFICWYGFYSFESSFVFLACALVFVLQPFVNIMLAVHRWRNKAWLGVFYDQTFRIFELLCALVFFAKLGILFAAAISLILKIIYVSLILLKLSKIFKISDRRINVNFESRFSNLSSNGLGGFLSFLGSNLSIQGLMLISGLFGPSSATLFSTSRTISRMHLQPASVMISTAAPFYNKFFSEHLVDKAKKYIVLLSISLFLNWCFFFLVSIFNLDLIQRYWLHDRVELSPQFMFVMFLASGVSAFNQLFVSVLQAANKYVGAGAFQFFLMLVIFCLGYLVTVTHGIELLPVVWLLGEICLLVVLFFGVKRVVML</sequence>
<reference evidence="2 3" key="1">
    <citation type="submission" date="2023-02" db="EMBL/GenBank/DDBJ databases">
        <title>Bacterial whole genomic sequence of Curvibacter sp. HBC61.</title>
        <authorList>
            <person name="Le V."/>
            <person name="Ko S.-R."/>
            <person name="Ahn C.-Y."/>
            <person name="Oh H.-M."/>
        </authorList>
    </citation>
    <scope>NUCLEOTIDE SEQUENCE [LARGE SCALE GENOMIC DNA]</scope>
    <source>
        <strain evidence="2 3">HBC61</strain>
    </source>
</reference>
<keyword evidence="1" id="KW-1133">Transmembrane helix</keyword>
<feature type="transmembrane region" description="Helical" evidence="1">
    <location>
        <begin position="98"/>
        <end position="117"/>
    </location>
</feature>
<feature type="transmembrane region" description="Helical" evidence="1">
    <location>
        <begin position="123"/>
        <end position="144"/>
    </location>
</feature>
<feature type="transmembrane region" description="Helical" evidence="1">
    <location>
        <begin position="298"/>
        <end position="319"/>
    </location>
</feature>
<feature type="transmembrane region" description="Helical" evidence="1">
    <location>
        <begin position="227"/>
        <end position="249"/>
    </location>
</feature>
<evidence type="ECO:0000313" key="3">
    <source>
        <dbReference type="Proteomes" id="UP001528673"/>
    </source>
</evidence>
<dbReference type="EMBL" id="JAQSIP010000002">
    <property type="protein sequence ID" value="MDD0838242.1"/>
    <property type="molecule type" value="Genomic_DNA"/>
</dbReference>
<evidence type="ECO:0000313" key="2">
    <source>
        <dbReference type="EMBL" id="MDD0838242.1"/>
    </source>
</evidence>
<proteinExistence type="predicted"/>
<comment type="caution">
    <text evidence="2">The sequence shown here is derived from an EMBL/GenBank/DDBJ whole genome shotgun (WGS) entry which is preliminary data.</text>
</comment>
<feature type="transmembrane region" description="Helical" evidence="1">
    <location>
        <begin position="339"/>
        <end position="360"/>
    </location>
</feature>